<reference evidence="1 2" key="1">
    <citation type="submission" date="2020-12" db="EMBL/GenBank/DDBJ databases">
        <authorList>
            <person name="Ruan W."/>
            <person name="Khan S.A."/>
            <person name="Jeon C.O."/>
        </authorList>
    </citation>
    <scope>NUCLEOTIDE SEQUENCE [LARGE SCALE GENOMIC DNA]</scope>
    <source>
        <strain evidence="1 2">MA-13</strain>
    </source>
</reference>
<evidence type="ECO:0000313" key="1">
    <source>
        <dbReference type="EMBL" id="MBZ9612629.1"/>
    </source>
</evidence>
<name>A0ABS7XBT0_9GAMM</name>
<accession>A0ABS7XBT0</accession>
<proteinExistence type="predicted"/>
<evidence type="ECO:0000313" key="2">
    <source>
        <dbReference type="Proteomes" id="UP000663814"/>
    </source>
</evidence>
<dbReference type="RefSeq" id="WP_205312618.1">
    <property type="nucleotide sequence ID" value="NZ_JAERPS020000005.1"/>
</dbReference>
<comment type="caution">
    <text evidence="1">The sequence shown here is derived from an EMBL/GenBank/DDBJ whole genome shotgun (WGS) entry which is preliminary data.</text>
</comment>
<gene>
    <name evidence="1" type="ORF">I4W93_013585</name>
</gene>
<dbReference type="EMBL" id="JAERPS020000005">
    <property type="protein sequence ID" value="MBZ9612629.1"/>
    <property type="molecule type" value="Genomic_DNA"/>
</dbReference>
<protein>
    <submittedName>
        <fullName evidence="1">Uncharacterized protein</fullName>
    </submittedName>
</protein>
<reference evidence="1 2" key="2">
    <citation type="submission" date="2021-08" db="EMBL/GenBank/DDBJ databases">
        <title>Rheinheimera aquimaris sp. nov., isolated from seawater of the East Sea in Korea.</title>
        <authorList>
            <person name="Kim K.H."/>
            <person name="Wenting R."/>
            <person name="Kim K.R."/>
            <person name="Jeon C.O."/>
        </authorList>
    </citation>
    <scope>NUCLEOTIDE SEQUENCE [LARGE SCALE GENOMIC DNA]</scope>
    <source>
        <strain evidence="1 2">MA-13</strain>
    </source>
</reference>
<sequence length="205" mass="24311">MTDLVLKFLELIAAAFSGAWINQKLTLNREKKEFDKTFKLVFDRLTDQAKKGCFTSSNMYRNVVCFTCKMPLEIELPKIPSPPDYETINRLFISYDRSNQDLIAAFEYILRHLKKISEQHEKFCHLNSYSKFGDTETKNHYILWLELYFVSNEVSQKRYSYSHSFYNQEIQKKPSIFVAEALNLPYEHTEFIDEIIKRNKSSRVS</sequence>
<organism evidence="1 2">
    <name type="scientific">Rheinheimera maricola</name>
    <dbReference type="NCBI Taxonomy" id="2793282"/>
    <lineage>
        <taxon>Bacteria</taxon>
        <taxon>Pseudomonadati</taxon>
        <taxon>Pseudomonadota</taxon>
        <taxon>Gammaproteobacteria</taxon>
        <taxon>Chromatiales</taxon>
        <taxon>Chromatiaceae</taxon>
        <taxon>Rheinheimera</taxon>
    </lineage>
</organism>
<keyword evidence="2" id="KW-1185">Reference proteome</keyword>
<dbReference type="Proteomes" id="UP000663814">
    <property type="component" value="Unassembled WGS sequence"/>
</dbReference>